<dbReference type="PANTHER" id="PTHR30137">
    <property type="entry name" value="LUCIFERASE-LIKE MONOOXYGENASE"/>
    <property type="match status" value="1"/>
</dbReference>
<dbReference type="InterPro" id="IPR019949">
    <property type="entry name" value="CmoO-like"/>
</dbReference>
<proteinExistence type="predicted"/>
<evidence type="ECO:0000313" key="3">
    <source>
        <dbReference type="EMBL" id="MFL9924000.1"/>
    </source>
</evidence>
<feature type="domain" description="Luciferase-like" evidence="2">
    <location>
        <begin position="27"/>
        <end position="328"/>
    </location>
</feature>
<dbReference type="SUPFAM" id="SSF51679">
    <property type="entry name" value="Bacterial luciferase-like"/>
    <property type="match status" value="1"/>
</dbReference>
<comment type="caution">
    <text evidence="3">The sequence shown here is derived from an EMBL/GenBank/DDBJ whole genome shotgun (WGS) entry which is preliminary data.</text>
</comment>
<reference evidence="3 4" key="1">
    <citation type="journal article" date="2024" name="Chem. Sci.">
        <title>Discovery of megapolipeptins by genome mining of a Burkholderiales bacteria collection.</title>
        <authorList>
            <person name="Paulo B.S."/>
            <person name="Recchia M.J.J."/>
            <person name="Lee S."/>
            <person name="Fergusson C.H."/>
            <person name="Romanowski S.B."/>
            <person name="Hernandez A."/>
            <person name="Krull N."/>
            <person name="Liu D.Y."/>
            <person name="Cavanagh H."/>
            <person name="Bos A."/>
            <person name="Gray C.A."/>
            <person name="Murphy B.T."/>
            <person name="Linington R.G."/>
            <person name="Eustaquio A.S."/>
        </authorList>
    </citation>
    <scope>NUCLEOTIDE SEQUENCE [LARGE SCALE GENOMIC DNA]</scope>
    <source>
        <strain evidence="3 4">RL21-008-BIB-A</strain>
    </source>
</reference>
<name>A0ABW9A7R3_9BURK</name>
<dbReference type="Proteomes" id="UP001629246">
    <property type="component" value="Unassembled WGS sequence"/>
</dbReference>
<accession>A0ABW9A7R3</accession>
<dbReference type="RefSeq" id="WP_408156195.1">
    <property type="nucleotide sequence ID" value="NZ_JAQQFM010000003.1"/>
</dbReference>
<evidence type="ECO:0000256" key="1">
    <source>
        <dbReference type="ARBA" id="ARBA00007789"/>
    </source>
</evidence>
<evidence type="ECO:0000313" key="4">
    <source>
        <dbReference type="Proteomes" id="UP001629246"/>
    </source>
</evidence>
<dbReference type="InterPro" id="IPR050766">
    <property type="entry name" value="Bact_Lucif_Oxidored"/>
</dbReference>
<dbReference type="EMBL" id="JAQQFM010000003">
    <property type="protein sequence ID" value="MFL9924000.1"/>
    <property type="molecule type" value="Genomic_DNA"/>
</dbReference>
<sequence length="370" mass="40160">MNPAHTNPFNDNSGKPLIAFDQSVYSSGTTHAGALRNTLRLAQHCEQLGYRRFWVSEHHNNPAIVGSAPEILLGALTALTSQIRIGAAGVLLPFYAPFKVAEQFNVLEALAPGRIDLGLGRSPGGDGNAFRALNPGGSGDRLKFDSKIRELCAWLLKQTPPGAADGDPDTDSLAGLNTLPHNPGVAQPWVLVTSIEGARSAGRLGLAMCFNYSAEQSVGILEPAFDAYRRAFRPGPFLSAPYSALMFFALAADTDEHARYLFSSRGLWRTRLDQGLREPLASPEIAAAYPYSAEQRSRIEGQLERNLVGKPQDLMQRIHRLVAQAGADEIGMNCWTFSLQDRLRSFELLAAAHRNTNSRTAAETVSGAHR</sequence>
<comment type="similarity">
    <text evidence="1">To bacterial alkanal monooxygenase alpha and beta chains.</text>
</comment>
<gene>
    <name evidence="3" type="ORF">PQR62_06985</name>
</gene>
<dbReference type="Pfam" id="PF00296">
    <property type="entry name" value="Bac_luciferase"/>
    <property type="match status" value="1"/>
</dbReference>
<dbReference type="InterPro" id="IPR036661">
    <property type="entry name" value="Luciferase-like_sf"/>
</dbReference>
<dbReference type="PANTHER" id="PTHR30137:SF20">
    <property type="entry name" value="N-ACETYL-S-ALKYLCYSTEINE MONOOXYGENASE"/>
    <property type="match status" value="1"/>
</dbReference>
<organism evidence="3 4">
    <name type="scientific">Herbaspirillum lusitanum</name>
    <dbReference type="NCBI Taxonomy" id="213312"/>
    <lineage>
        <taxon>Bacteria</taxon>
        <taxon>Pseudomonadati</taxon>
        <taxon>Pseudomonadota</taxon>
        <taxon>Betaproteobacteria</taxon>
        <taxon>Burkholderiales</taxon>
        <taxon>Oxalobacteraceae</taxon>
        <taxon>Herbaspirillum</taxon>
    </lineage>
</organism>
<protein>
    <submittedName>
        <fullName evidence="3">LLM class flavin-dependent oxidoreductase</fullName>
    </submittedName>
</protein>
<keyword evidence="4" id="KW-1185">Reference proteome</keyword>
<dbReference type="Gene3D" id="3.20.20.30">
    <property type="entry name" value="Luciferase-like domain"/>
    <property type="match status" value="1"/>
</dbReference>
<dbReference type="InterPro" id="IPR011251">
    <property type="entry name" value="Luciferase-like_dom"/>
</dbReference>
<evidence type="ECO:0000259" key="2">
    <source>
        <dbReference type="Pfam" id="PF00296"/>
    </source>
</evidence>
<dbReference type="NCBIfam" id="TIGR03558">
    <property type="entry name" value="oxido_grp_1"/>
    <property type="match status" value="1"/>
</dbReference>